<comment type="subunit">
    <text evidence="7">Heterotrimeric transcription factor composed of three components, NF-YA, NF-YB and NF-YC. NF-YB and NF-YC must interact and dimerize for NF-YA association and DNA binding.</text>
</comment>
<evidence type="ECO:0000256" key="5">
    <source>
        <dbReference type="ARBA" id="ARBA00023163"/>
    </source>
</evidence>
<dbReference type="InterPro" id="IPR018362">
    <property type="entry name" value="CCAAT-binding_factor_CS"/>
</dbReference>
<evidence type="ECO:0000256" key="9">
    <source>
        <dbReference type="SAM" id="MobiDB-lite"/>
    </source>
</evidence>
<keyword evidence="2 8" id="KW-0805">Transcription regulation</keyword>
<keyword evidence="11" id="KW-1185">Reference proteome</keyword>
<evidence type="ECO:0000256" key="4">
    <source>
        <dbReference type="ARBA" id="ARBA00023159"/>
    </source>
</evidence>
<keyword evidence="6 8" id="KW-0539">Nucleus</keyword>
<dbReference type="GO" id="GO:0003700">
    <property type="term" value="F:DNA-binding transcription factor activity"/>
    <property type="evidence" value="ECO:0007669"/>
    <property type="project" value="UniProtKB-UniRule"/>
</dbReference>
<dbReference type="GO" id="GO:0016602">
    <property type="term" value="C:CCAAT-binding factor complex"/>
    <property type="evidence" value="ECO:0007669"/>
    <property type="project" value="InterPro"/>
</dbReference>
<dbReference type="PRINTS" id="PR00616">
    <property type="entry name" value="CCAATSUBUNTB"/>
</dbReference>
<accession>A0AAV1CEB5</accession>
<keyword evidence="3 8" id="KW-0238">DNA-binding</keyword>
<evidence type="ECO:0000256" key="8">
    <source>
        <dbReference type="RuleBase" id="RU367155"/>
    </source>
</evidence>
<gene>
    <name evidence="10" type="ORF">OLC1_LOCUS5095</name>
</gene>
<evidence type="ECO:0000256" key="3">
    <source>
        <dbReference type="ARBA" id="ARBA00023125"/>
    </source>
</evidence>
<evidence type="ECO:0000313" key="11">
    <source>
        <dbReference type="Proteomes" id="UP001161247"/>
    </source>
</evidence>
<organism evidence="10 11">
    <name type="scientific">Oldenlandia corymbosa var. corymbosa</name>
    <dbReference type="NCBI Taxonomy" id="529605"/>
    <lineage>
        <taxon>Eukaryota</taxon>
        <taxon>Viridiplantae</taxon>
        <taxon>Streptophyta</taxon>
        <taxon>Embryophyta</taxon>
        <taxon>Tracheophyta</taxon>
        <taxon>Spermatophyta</taxon>
        <taxon>Magnoliopsida</taxon>
        <taxon>eudicotyledons</taxon>
        <taxon>Gunneridae</taxon>
        <taxon>Pentapetalae</taxon>
        <taxon>asterids</taxon>
        <taxon>lamiids</taxon>
        <taxon>Gentianales</taxon>
        <taxon>Rubiaceae</taxon>
        <taxon>Rubioideae</taxon>
        <taxon>Spermacoceae</taxon>
        <taxon>Hedyotis-Oldenlandia complex</taxon>
        <taxon>Oldenlandia</taxon>
    </lineage>
</organism>
<dbReference type="SMART" id="SM00521">
    <property type="entry name" value="CBF"/>
    <property type="match status" value="1"/>
</dbReference>
<evidence type="ECO:0000313" key="10">
    <source>
        <dbReference type="EMBL" id="CAI9093766.1"/>
    </source>
</evidence>
<feature type="compositionally biased region" description="Polar residues" evidence="9">
    <location>
        <begin position="82"/>
        <end position="93"/>
    </location>
</feature>
<evidence type="ECO:0000256" key="2">
    <source>
        <dbReference type="ARBA" id="ARBA00023015"/>
    </source>
</evidence>
<dbReference type="Pfam" id="PF02045">
    <property type="entry name" value="CBFB_NFYA"/>
    <property type="match status" value="1"/>
</dbReference>
<dbReference type="Gene3D" id="6.10.250.2430">
    <property type="match status" value="1"/>
</dbReference>
<comment type="subcellular location">
    <subcellularLocation>
        <location evidence="1 8">Nucleus</location>
    </subcellularLocation>
</comment>
<protein>
    <recommendedName>
        <fullName evidence="8">Nuclear transcription factor Y subunit</fullName>
    </recommendedName>
</protein>
<proteinExistence type="inferred from homology"/>
<keyword evidence="4" id="KW-0010">Activator</keyword>
<comment type="function">
    <text evidence="8">Component of the sequence-specific heterotrimeric transcription factor (NF-Y) which specifically recognizes a 5'-CCAAT-3' box motif found in the promoters of its target genes.</text>
</comment>
<feature type="compositionally biased region" description="Polar residues" evidence="9">
    <location>
        <begin position="53"/>
        <end position="73"/>
    </location>
</feature>
<evidence type="ECO:0000256" key="7">
    <source>
        <dbReference type="ARBA" id="ARBA00025911"/>
    </source>
</evidence>
<feature type="region of interest" description="Disordered" evidence="9">
    <location>
        <begin position="25"/>
        <end position="103"/>
    </location>
</feature>
<dbReference type="PROSITE" id="PS51152">
    <property type="entry name" value="NFYA_HAP2_2"/>
    <property type="match status" value="1"/>
</dbReference>
<feature type="compositionally biased region" description="Polar residues" evidence="9">
    <location>
        <begin position="33"/>
        <end position="43"/>
    </location>
</feature>
<dbReference type="PROSITE" id="PS00686">
    <property type="entry name" value="NFYA_HAP2_1"/>
    <property type="match status" value="1"/>
</dbReference>
<evidence type="ECO:0000256" key="6">
    <source>
        <dbReference type="ARBA" id="ARBA00023242"/>
    </source>
</evidence>
<evidence type="ECO:0000256" key="1">
    <source>
        <dbReference type="ARBA" id="ARBA00004123"/>
    </source>
</evidence>
<dbReference type="InterPro" id="IPR001289">
    <property type="entry name" value="NFYA"/>
</dbReference>
<name>A0AAV1CEB5_OLDCO</name>
<dbReference type="AlphaFoldDB" id="A0AAV1CEB5"/>
<dbReference type="Proteomes" id="UP001161247">
    <property type="component" value="Chromosome 2"/>
</dbReference>
<keyword evidence="5 8" id="KW-0804">Transcription</keyword>
<reference evidence="10" key="1">
    <citation type="submission" date="2023-03" db="EMBL/GenBank/DDBJ databases">
        <authorList>
            <person name="Julca I."/>
        </authorList>
    </citation>
    <scope>NUCLEOTIDE SEQUENCE</scope>
</reference>
<dbReference type="GO" id="GO:0003677">
    <property type="term" value="F:DNA binding"/>
    <property type="evidence" value="ECO:0007669"/>
    <property type="project" value="UniProtKB-KW"/>
</dbReference>
<feature type="compositionally biased region" description="Basic and acidic residues" evidence="9">
    <location>
        <begin position="94"/>
        <end position="103"/>
    </location>
</feature>
<dbReference type="EMBL" id="OX459119">
    <property type="protein sequence ID" value="CAI9093766.1"/>
    <property type="molecule type" value="Genomic_DNA"/>
</dbReference>
<dbReference type="PANTHER" id="PTHR12632">
    <property type="entry name" value="TRANSCRIPTION FACTOR NF-Y ALPHA-RELATED"/>
    <property type="match status" value="1"/>
</dbReference>
<sequence length="336" mass="37128">MQTSSNKGGQSLTPLFITCSSLWNSTEEPKYSPSKSTITAQESSLDDLHPPKQSDSPNQEQDASSTLTSSHSHYGTGDAARNSPSVQNIGTQHGSDETCERHGDPYHRSHFLYGNTEYGFGQVPQDYKKATACITFPCSESYFGGLVSAYGQNAFIYPPMVGLTPARVPLPPLECAENIPMFVNAKQFRAILRRRQIRAKLEAHNRIVKSRRPYLHESRHVHALKRPRGAGGRFLNTKNIKQPQLSAPSHHKDISEKKFGKVSAAETRYSDCGSWGISTPSASDVTGIFNGGDIFQQQGVRVPVSSYRMGIPVREDFPHLEAGNRLFSFIDGRAQD</sequence>
<comment type="similarity">
    <text evidence="8">Belongs to the NFYA/HAP2 subunit family.</text>
</comment>